<dbReference type="PANTHER" id="PTHR12817:SF0">
    <property type="entry name" value="GEO08327P1"/>
    <property type="match status" value="1"/>
</dbReference>
<protein>
    <recommendedName>
        <fullName evidence="4">Transport protein particle (TRAPP) subunit</fullName>
    </recommendedName>
</protein>
<name>A0A1X0NXB5_9TRYP</name>
<dbReference type="Pfam" id="PF04051">
    <property type="entry name" value="TRAPP"/>
    <property type="match status" value="1"/>
</dbReference>
<evidence type="ECO:0000256" key="1">
    <source>
        <dbReference type="ARBA" id="ARBA00006218"/>
    </source>
</evidence>
<dbReference type="Gene3D" id="3.30.1380.20">
    <property type="entry name" value="Trafficking protein particle complex subunit 3"/>
    <property type="match status" value="1"/>
</dbReference>
<dbReference type="VEuPathDB" id="TriTrypDB:TM35_000151910"/>
<dbReference type="GO" id="GO:0005801">
    <property type="term" value="C:cis-Golgi network"/>
    <property type="evidence" value="ECO:0007669"/>
    <property type="project" value="TreeGrafter"/>
</dbReference>
<dbReference type="GO" id="GO:0005802">
    <property type="term" value="C:trans-Golgi network"/>
    <property type="evidence" value="ECO:0007669"/>
    <property type="project" value="TreeGrafter"/>
</dbReference>
<dbReference type="GO" id="GO:0030008">
    <property type="term" value="C:TRAPP complex"/>
    <property type="evidence" value="ECO:0007669"/>
    <property type="project" value="TreeGrafter"/>
</dbReference>
<proteinExistence type="inferred from homology"/>
<evidence type="ECO:0000313" key="2">
    <source>
        <dbReference type="EMBL" id="ORC88760.1"/>
    </source>
</evidence>
<reference evidence="2 3" key="1">
    <citation type="submission" date="2017-03" db="EMBL/GenBank/DDBJ databases">
        <title>An alternative strategy for trypanosome survival in the mammalian bloodstream revealed through genome and transcriptome analysis of the ubiquitous bovine parasite Trypanosoma (Megatrypanum) theileri.</title>
        <authorList>
            <person name="Kelly S."/>
            <person name="Ivens A."/>
            <person name="Mott A."/>
            <person name="O'Neill E."/>
            <person name="Emms D."/>
            <person name="Macleod O."/>
            <person name="Voorheis P."/>
            <person name="Matthews J."/>
            <person name="Matthews K."/>
            <person name="Carrington M."/>
        </authorList>
    </citation>
    <scope>NUCLEOTIDE SEQUENCE [LARGE SCALE GENOMIC DNA]</scope>
    <source>
        <strain evidence="2">Edinburgh</strain>
    </source>
</reference>
<dbReference type="PANTHER" id="PTHR12817">
    <property type="entry name" value="TRAFFICKING PROTEIN PARTICLE COMPLEX SUBUNIT 6B"/>
    <property type="match status" value="1"/>
</dbReference>
<evidence type="ECO:0000313" key="3">
    <source>
        <dbReference type="Proteomes" id="UP000192257"/>
    </source>
</evidence>
<sequence length="213" mass="23946">MAHHTLVSESVVSGLSFELVSYAIRRQSNEMEENSSLAARNEIELNALKDLEGIGLLIGLRLSERLLYREATFGVSTPLDVARFVGQQLWKSAFGKKIDRMKHMDNVYFSLIDNNFRWLQGFSRLKTGYVVSTLVVCPPGYSEGSVASDEASPSRRERIENSPSHKDILVYTVGILRGVTQVLYPHGSIRIHATLNPENETQFILDFRPQTSS</sequence>
<evidence type="ECO:0008006" key="4">
    <source>
        <dbReference type="Google" id="ProtNLM"/>
    </source>
</evidence>
<dbReference type="GeneID" id="39985623"/>
<comment type="caution">
    <text evidence="2">The sequence shown here is derived from an EMBL/GenBank/DDBJ whole genome shotgun (WGS) entry which is preliminary data.</text>
</comment>
<dbReference type="EMBL" id="NBCO01000015">
    <property type="protein sequence ID" value="ORC88760.1"/>
    <property type="molecule type" value="Genomic_DNA"/>
</dbReference>
<dbReference type="CDD" id="cd14944">
    <property type="entry name" value="TRAPPC6A_Trs33"/>
    <property type="match status" value="1"/>
</dbReference>
<dbReference type="SUPFAM" id="SSF111126">
    <property type="entry name" value="Ligand-binding domain in the NO signalling and Golgi transport"/>
    <property type="match status" value="1"/>
</dbReference>
<accession>A0A1X0NXB5</accession>
<dbReference type="InterPro" id="IPR007194">
    <property type="entry name" value="TRAPP_component"/>
</dbReference>
<dbReference type="AlphaFoldDB" id="A0A1X0NXB5"/>
<dbReference type="Proteomes" id="UP000192257">
    <property type="component" value="Unassembled WGS sequence"/>
</dbReference>
<dbReference type="GO" id="GO:0006888">
    <property type="term" value="P:endoplasmic reticulum to Golgi vesicle-mediated transport"/>
    <property type="evidence" value="ECO:0007669"/>
    <property type="project" value="TreeGrafter"/>
</dbReference>
<comment type="similarity">
    <text evidence="1">Belongs to the TRAPP small subunits family. BET3 subfamily.</text>
</comment>
<dbReference type="InterPro" id="IPR037992">
    <property type="entry name" value="TRAPPC6/Trs33"/>
</dbReference>
<gene>
    <name evidence="2" type="ORF">TM35_000151910</name>
</gene>
<dbReference type="STRING" id="67003.A0A1X0NXB5"/>
<keyword evidence="3" id="KW-1185">Reference proteome</keyword>
<dbReference type="RefSeq" id="XP_028882826.1">
    <property type="nucleotide sequence ID" value="XM_029025843.1"/>
</dbReference>
<organism evidence="2 3">
    <name type="scientific">Trypanosoma theileri</name>
    <dbReference type="NCBI Taxonomy" id="67003"/>
    <lineage>
        <taxon>Eukaryota</taxon>
        <taxon>Discoba</taxon>
        <taxon>Euglenozoa</taxon>
        <taxon>Kinetoplastea</taxon>
        <taxon>Metakinetoplastina</taxon>
        <taxon>Trypanosomatida</taxon>
        <taxon>Trypanosomatidae</taxon>
        <taxon>Trypanosoma</taxon>
    </lineage>
</organism>
<dbReference type="OrthoDB" id="10254842at2759"/>
<dbReference type="InterPro" id="IPR024096">
    <property type="entry name" value="NO_sig/Golgi_transp_ligand-bd"/>
</dbReference>